<organism evidence="2 3">
    <name type="scientific">Pieris macdunnoughi</name>
    <dbReference type="NCBI Taxonomy" id="345717"/>
    <lineage>
        <taxon>Eukaryota</taxon>
        <taxon>Metazoa</taxon>
        <taxon>Ecdysozoa</taxon>
        <taxon>Arthropoda</taxon>
        <taxon>Hexapoda</taxon>
        <taxon>Insecta</taxon>
        <taxon>Pterygota</taxon>
        <taxon>Neoptera</taxon>
        <taxon>Endopterygota</taxon>
        <taxon>Lepidoptera</taxon>
        <taxon>Glossata</taxon>
        <taxon>Ditrysia</taxon>
        <taxon>Papilionoidea</taxon>
        <taxon>Pieridae</taxon>
        <taxon>Pierinae</taxon>
        <taxon>Pieris</taxon>
    </lineage>
</organism>
<reference evidence="2" key="1">
    <citation type="submission" date="2021-02" db="EMBL/GenBank/DDBJ databases">
        <authorList>
            <person name="Steward A R."/>
        </authorList>
    </citation>
    <scope>NUCLEOTIDE SEQUENCE</scope>
</reference>
<keyword evidence="3" id="KW-1185">Reference proteome</keyword>
<keyword evidence="1" id="KW-0812">Transmembrane</keyword>
<keyword evidence="1" id="KW-0472">Membrane</keyword>
<feature type="transmembrane region" description="Helical" evidence="1">
    <location>
        <begin position="79"/>
        <end position="99"/>
    </location>
</feature>
<gene>
    <name evidence="2" type="ORF">PMACD_LOCUS247</name>
</gene>
<protein>
    <submittedName>
        <fullName evidence="2">Uncharacterized protein</fullName>
    </submittedName>
</protein>
<proteinExistence type="predicted"/>
<evidence type="ECO:0000256" key="1">
    <source>
        <dbReference type="SAM" id="Phobius"/>
    </source>
</evidence>
<comment type="caution">
    <text evidence="2">The sequence shown here is derived from an EMBL/GenBank/DDBJ whole genome shotgun (WGS) entry which is preliminary data.</text>
</comment>
<evidence type="ECO:0000313" key="2">
    <source>
        <dbReference type="EMBL" id="CAF4744469.1"/>
    </source>
</evidence>
<sequence>MLLALRDDPLKTRTLKHREWGTRAAQSICDEGRGVKGVRARVGRGFASRRVPQHVSIGSLRIHSPPIEARLHRDPYRPLNGMLPLPFIAIAIIQIDMFISLAVTLRNFLIVRLFCADLISFFFL</sequence>
<dbReference type="EMBL" id="CAJOBZ010000001">
    <property type="protein sequence ID" value="CAF4744469.1"/>
    <property type="molecule type" value="Genomic_DNA"/>
</dbReference>
<dbReference type="AlphaFoldDB" id="A0A821L304"/>
<keyword evidence="1" id="KW-1133">Transmembrane helix</keyword>
<name>A0A821L304_9NEOP</name>
<evidence type="ECO:0000313" key="3">
    <source>
        <dbReference type="Proteomes" id="UP000663880"/>
    </source>
</evidence>
<accession>A0A821L304</accession>
<dbReference type="Proteomes" id="UP000663880">
    <property type="component" value="Unassembled WGS sequence"/>
</dbReference>